<dbReference type="Gene3D" id="3.60.15.10">
    <property type="entry name" value="Ribonuclease Z/Hydroxyacylglutathione hydrolase-like"/>
    <property type="match status" value="1"/>
</dbReference>
<gene>
    <name evidence="1" type="ORF">SAMN06265218_10524</name>
</gene>
<dbReference type="EMBL" id="FXTH01000005">
    <property type="protein sequence ID" value="SMO54395.1"/>
    <property type="molecule type" value="Genomic_DNA"/>
</dbReference>
<dbReference type="GO" id="GO:0035312">
    <property type="term" value="F:5'-3' DNA exonuclease activity"/>
    <property type="evidence" value="ECO:0007669"/>
    <property type="project" value="TreeGrafter"/>
</dbReference>
<dbReference type="GO" id="GO:0006303">
    <property type="term" value="P:double-strand break repair via nonhomologous end joining"/>
    <property type="evidence" value="ECO:0007669"/>
    <property type="project" value="TreeGrafter"/>
</dbReference>
<dbReference type="AlphaFoldDB" id="A0A521C4Y3"/>
<dbReference type="SUPFAM" id="SSF56281">
    <property type="entry name" value="Metallo-hydrolase/oxidoreductase"/>
    <property type="match status" value="1"/>
</dbReference>
<name>A0A521C4Y3_9BACT</name>
<dbReference type="PANTHER" id="PTHR23240">
    <property type="entry name" value="DNA CROSS-LINK REPAIR PROTEIN PSO2/SNM1-RELATED"/>
    <property type="match status" value="1"/>
</dbReference>
<dbReference type="GO" id="GO:0036297">
    <property type="term" value="P:interstrand cross-link repair"/>
    <property type="evidence" value="ECO:0007669"/>
    <property type="project" value="TreeGrafter"/>
</dbReference>
<proteinExistence type="predicted"/>
<accession>A0A521C4Y3</accession>
<evidence type="ECO:0000313" key="1">
    <source>
        <dbReference type="EMBL" id="SMO54395.1"/>
    </source>
</evidence>
<evidence type="ECO:0000313" key="2">
    <source>
        <dbReference type="Proteomes" id="UP000317593"/>
    </source>
</evidence>
<dbReference type="InterPro" id="IPR036866">
    <property type="entry name" value="RibonucZ/Hydroxyglut_hydro"/>
</dbReference>
<dbReference type="GO" id="GO:0003684">
    <property type="term" value="F:damaged DNA binding"/>
    <property type="evidence" value="ECO:0007669"/>
    <property type="project" value="TreeGrafter"/>
</dbReference>
<protein>
    <submittedName>
        <fullName evidence="1">Putative mRNA 3-end processing factor</fullName>
    </submittedName>
</protein>
<organism evidence="1 2">
    <name type="scientific">Fodinibius sediminis</name>
    <dbReference type="NCBI Taxonomy" id="1214077"/>
    <lineage>
        <taxon>Bacteria</taxon>
        <taxon>Pseudomonadati</taxon>
        <taxon>Balneolota</taxon>
        <taxon>Balneolia</taxon>
        <taxon>Balneolales</taxon>
        <taxon>Balneolaceae</taxon>
        <taxon>Fodinibius</taxon>
    </lineage>
</organism>
<dbReference type="Proteomes" id="UP000317593">
    <property type="component" value="Unassembled WGS sequence"/>
</dbReference>
<dbReference type="RefSeq" id="WP_246068290.1">
    <property type="nucleotide sequence ID" value="NZ_FXTH01000005.1"/>
</dbReference>
<reference evidence="1 2" key="1">
    <citation type="submission" date="2017-05" db="EMBL/GenBank/DDBJ databases">
        <authorList>
            <person name="Varghese N."/>
            <person name="Submissions S."/>
        </authorList>
    </citation>
    <scope>NUCLEOTIDE SEQUENCE [LARGE SCALE GENOMIC DNA]</scope>
    <source>
        <strain evidence="1 2">DSM 21194</strain>
    </source>
</reference>
<keyword evidence="2" id="KW-1185">Reference proteome</keyword>
<sequence>MNIVKAGSQGILLPDLNLEFDCSGTPEGHTFISHAHADHMPRSKESHVYCTEPTYKLMRKRGFEGTADVLAYGAPLETDRARITLYPAGHILGSAMAFVESDNGSVLYTGDYRTPPSPASEGFELPSRNIDHFITEATFALPIYRWAPHSSLADDVRTFASSSLEEGYTPVFLAYDLGKAQEVMYMLAPLNRTVQISDDCFQFCSVYEDAGFELGRYEPYDQTNFSEKILIATHRTLRHKLSPHIRAQRIAYCSGWAAGSRGRGRGSINRRIPLSDHLDFFELINLCRELHPKMVHITHTPNADVVRHYLDELNIDSRLLE</sequence>